<comment type="caution">
    <text evidence="1">The sequence shown here is derived from an EMBL/GenBank/DDBJ whole genome shotgun (WGS) entry which is preliminary data.</text>
</comment>
<evidence type="ECO:0000313" key="2">
    <source>
        <dbReference type="Proteomes" id="UP000789702"/>
    </source>
</evidence>
<organism evidence="1 2">
    <name type="scientific">Dentiscutata heterogama</name>
    <dbReference type="NCBI Taxonomy" id="1316150"/>
    <lineage>
        <taxon>Eukaryota</taxon>
        <taxon>Fungi</taxon>
        <taxon>Fungi incertae sedis</taxon>
        <taxon>Mucoromycota</taxon>
        <taxon>Glomeromycotina</taxon>
        <taxon>Glomeromycetes</taxon>
        <taxon>Diversisporales</taxon>
        <taxon>Gigasporaceae</taxon>
        <taxon>Dentiscutata</taxon>
    </lineage>
</organism>
<dbReference type="Proteomes" id="UP000789702">
    <property type="component" value="Unassembled WGS sequence"/>
</dbReference>
<keyword evidence="2" id="KW-1185">Reference proteome</keyword>
<reference evidence="1" key="1">
    <citation type="submission" date="2021-06" db="EMBL/GenBank/DDBJ databases">
        <authorList>
            <person name="Kallberg Y."/>
            <person name="Tangrot J."/>
            <person name="Rosling A."/>
        </authorList>
    </citation>
    <scope>NUCLEOTIDE SEQUENCE</scope>
    <source>
        <strain evidence="1">IL203A</strain>
    </source>
</reference>
<name>A0ACA9N146_9GLOM</name>
<evidence type="ECO:0000313" key="1">
    <source>
        <dbReference type="EMBL" id="CAG8617664.1"/>
    </source>
</evidence>
<feature type="non-terminal residue" evidence="1">
    <location>
        <position position="1"/>
    </location>
</feature>
<proteinExistence type="predicted"/>
<sequence>MKCSDQQNFYIAGTTSSQPIVLYPRHSNSVNMQIDKFSFQAPNKYSSMCPCMEILAKHTD</sequence>
<dbReference type="EMBL" id="CAJVPU010011761">
    <property type="protein sequence ID" value="CAG8617664.1"/>
    <property type="molecule type" value="Genomic_DNA"/>
</dbReference>
<protein>
    <submittedName>
        <fullName evidence="1">12505_t:CDS:1</fullName>
    </submittedName>
</protein>
<feature type="non-terminal residue" evidence="1">
    <location>
        <position position="60"/>
    </location>
</feature>
<gene>
    <name evidence="1" type="ORF">DHETER_LOCUS7892</name>
</gene>
<accession>A0ACA9N146</accession>